<dbReference type="FunFam" id="1.10.472.10:FF:000001">
    <property type="entry name" value="G2/mitotic-specific cyclin"/>
    <property type="match status" value="1"/>
</dbReference>
<dbReference type="Proteomes" id="UP000799441">
    <property type="component" value="Unassembled WGS sequence"/>
</dbReference>
<dbReference type="OrthoDB" id="5590282at2759"/>
<dbReference type="EMBL" id="MU003807">
    <property type="protein sequence ID" value="KAF2719763.1"/>
    <property type="molecule type" value="Genomic_DNA"/>
</dbReference>
<keyword evidence="1" id="KW-0132">Cell division</keyword>
<feature type="domain" description="Cyclin-like" evidence="6">
    <location>
        <begin position="409"/>
        <end position="493"/>
    </location>
</feature>
<feature type="domain" description="Cyclin-like" evidence="6">
    <location>
        <begin position="506"/>
        <end position="587"/>
    </location>
</feature>
<feature type="region of interest" description="Disordered" evidence="5">
    <location>
        <begin position="266"/>
        <end position="290"/>
    </location>
</feature>
<dbReference type="InterPro" id="IPR048258">
    <property type="entry name" value="Cyclins_cyclin-box"/>
</dbReference>
<keyword evidence="9" id="KW-1185">Reference proteome</keyword>
<dbReference type="PANTHER" id="PTHR10177">
    <property type="entry name" value="CYCLINS"/>
    <property type="match status" value="1"/>
</dbReference>
<evidence type="ECO:0008006" key="10">
    <source>
        <dbReference type="Google" id="ProtNLM"/>
    </source>
</evidence>
<proteinExistence type="inferred from homology"/>
<accession>A0A9P4Q380</accession>
<dbReference type="CDD" id="cd20512">
    <property type="entry name" value="CYCLIN_CLBs_yeast_rpt2"/>
    <property type="match status" value="1"/>
</dbReference>
<evidence type="ECO:0000313" key="8">
    <source>
        <dbReference type="EMBL" id="KAF2719763.1"/>
    </source>
</evidence>
<dbReference type="Pfam" id="PF02984">
    <property type="entry name" value="Cyclin_C"/>
    <property type="match status" value="1"/>
</dbReference>
<keyword evidence="2 4" id="KW-0195">Cyclin</keyword>
<evidence type="ECO:0000256" key="3">
    <source>
        <dbReference type="ARBA" id="ARBA00023306"/>
    </source>
</evidence>
<dbReference type="SMART" id="SM00385">
    <property type="entry name" value="CYCLIN"/>
    <property type="match status" value="2"/>
</dbReference>
<dbReference type="PROSITE" id="PS00292">
    <property type="entry name" value="CYCLINS"/>
    <property type="match status" value="1"/>
</dbReference>
<keyword evidence="3" id="KW-0131">Cell cycle</keyword>
<dbReference type="SMART" id="SM01332">
    <property type="entry name" value="Cyclin_C"/>
    <property type="match status" value="1"/>
</dbReference>
<evidence type="ECO:0000313" key="9">
    <source>
        <dbReference type="Proteomes" id="UP000799441"/>
    </source>
</evidence>
<evidence type="ECO:0000259" key="7">
    <source>
        <dbReference type="SMART" id="SM01332"/>
    </source>
</evidence>
<evidence type="ECO:0000256" key="5">
    <source>
        <dbReference type="SAM" id="MobiDB-lite"/>
    </source>
</evidence>
<dbReference type="InterPro" id="IPR004367">
    <property type="entry name" value="Cyclin_C-dom"/>
</dbReference>
<protein>
    <recommendedName>
        <fullName evidence="10">Cyclin N-terminal domain-containing protein</fullName>
    </recommendedName>
</protein>
<evidence type="ECO:0000256" key="2">
    <source>
        <dbReference type="ARBA" id="ARBA00023127"/>
    </source>
</evidence>
<evidence type="ECO:0000256" key="4">
    <source>
        <dbReference type="RuleBase" id="RU000383"/>
    </source>
</evidence>
<sequence>MDAKPQRLRAMRIHNDENAYPAMPQGKTLHQRTKSTPALGTLLQAGAVKAGGIGKKVLGESNTNSKISQAAKDDSAINKKGQADLNVAIETVKPAAAHTRPATRLLASKSVSSTIIPSAAAAAAQFVTKQQPAETHAPTQEAAKKLTVKKSTKMLKDNFSHMESKLQPTERAGVPEVSIPAKSASTVDDIILAPDKIANVGGVPLPRHEVRKTETIPLRDEAVEKALSKPSNSTVSYPMPGSFVHEGNNGNVHALAHQANAMHLTHAPGPVSTRYPTQQPQQTQQQSYEPSYPQYVDEHDQYYYEEDEGYTTARSFGAAAESTGAITTVIQPKHTDKDKTEIAAAKMFVEATRPAEDVDDELWDISMVAEYSEDIFEYMHELEDRMSPNPRYMDDQQEIQWSMRSVLIDWLVQVHQRFNLLPETLFLTVNYIDRFLSCKVVSLQKLQLVGATAIFVASKYEEVNCPTVNEIVYMVDGGYSEQDIMKAERFMLSMLQFELGWPGPMSFLRRISKADDYDLETRTLAKYFLEITLMDERFVGSKPSFLAAGAHCLARLMLQKGEWSTSHVYYSDYTFAQLRSLLEVLVECCENPKVHHLAVFEKFCDKRYKKAAVFVAGQMAQGFRLPSKPQPLNQANIFANYGFQQPNFNVPVDPACC</sequence>
<feature type="domain" description="Cyclin C-terminal" evidence="7">
    <location>
        <begin position="502"/>
        <end position="617"/>
    </location>
</feature>
<name>A0A9P4Q380_9PEZI</name>
<gene>
    <name evidence="8" type="ORF">K431DRAFT_106326</name>
</gene>
<dbReference type="Gene3D" id="1.10.472.10">
    <property type="entry name" value="Cyclin-like"/>
    <property type="match status" value="2"/>
</dbReference>
<dbReference type="Pfam" id="PF00134">
    <property type="entry name" value="Cyclin_N"/>
    <property type="match status" value="1"/>
</dbReference>
<reference evidence="8" key="1">
    <citation type="journal article" date="2020" name="Stud. Mycol.">
        <title>101 Dothideomycetes genomes: a test case for predicting lifestyles and emergence of pathogens.</title>
        <authorList>
            <person name="Haridas S."/>
            <person name="Albert R."/>
            <person name="Binder M."/>
            <person name="Bloem J."/>
            <person name="Labutti K."/>
            <person name="Salamov A."/>
            <person name="Andreopoulos B."/>
            <person name="Baker S."/>
            <person name="Barry K."/>
            <person name="Bills G."/>
            <person name="Bluhm B."/>
            <person name="Cannon C."/>
            <person name="Castanera R."/>
            <person name="Culley D."/>
            <person name="Daum C."/>
            <person name="Ezra D."/>
            <person name="Gonzalez J."/>
            <person name="Henrissat B."/>
            <person name="Kuo A."/>
            <person name="Liang C."/>
            <person name="Lipzen A."/>
            <person name="Lutzoni F."/>
            <person name="Magnuson J."/>
            <person name="Mondo S."/>
            <person name="Nolan M."/>
            <person name="Ohm R."/>
            <person name="Pangilinan J."/>
            <person name="Park H.-J."/>
            <person name="Ramirez L."/>
            <person name="Alfaro M."/>
            <person name="Sun H."/>
            <person name="Tritt A."/>
            <person name="Yoshinaga Y."/>
            <person name="Zwiers L.-H."/>
            <person name="Turgeon B."/>
            <person name="Goodwin S."/>
            <person name="Spatafora J."/>
            <person name="Crous P."/>
            <person name="Grigoriev I."/>
        </authorList>
    </citation>
    <scope>NUCLEOTIDE SEQUENCE</scope>
    <source>
        <strain evidence="8">CBS 116435</strain>
    </source>
</reference>
<dbReference type="InterPro" id="IPR036915">
    <property type="entry name" value="Cyclin-like_sf"/>
</dbReference>
<dbReference type="SUPFAM" id="SSF47954">
    <property type="entry name" value="Cyclin-like"/>
    <property type="match status" value="2"/>
</dbReference>
<comment type="caution">
    <text evidence="8">The sequence shown here is derived from an EMBL/GenBank/DDBJ whole genome shotgun (WGS) entry which is preliminary data.</text>
</comment>
<organism evidence="8 9">
    <name type="scientific">Polychaeton citri CBS 116435</name>
    <dbReference type="NCBI Taxonomy" id="1314669"/>
    <lineage>
        <taxon>Eukaryota</taxon>
        <taxon>Fungi</taxon>
        <taxon>Dikarya</taxon>
        <taxon>Ascomycota</taxon>
        <taxon>Pezizomycotina</taxon>
        <taxon>Dothideomycetes</taxon>
        <taxon>Dothideomycetidae</taxon>
        <taxon>Capnodiales</taxon>
        <taxon>Capnodiaceae</taxon>
        <taxon>Polychaeton</taxon>
    </lineage>
</organism>
<feature type="compositionally biased region" description="Low complexity" evidence="5">
    <location>
        <begin position="275"/>
        <end position="290"/>
    </location>
</feature>
<dbReference type="CDD" id="cd20568">
    <property type="entry name" value="CYCLIN_CLBs_yeast_rpt1"/>
    <property type="match status" value="1"/>
</dbReference>
<evidence type="ECO:0000259" key="6">
    <source>
        <dbReference type="SMART" id="SM00385"/>
    </source>
</evidence>
<evidence type="ECO:0000256" key="1">
    <source>
        <dbReference type="ARBA" id="ARBA00022618"/>
    </source>
</evidence>
<comment type="similarity">
    <text evidence="4">Belongs to the cyclin family.</text>
</comment>
<dbReference type="InterPro" id="IPR013763">
    <property type="entry name" value="Cyclin-like_dom"/>
</dbReference>
<dbReference type="InterPro" id="IPR039361">
    <property type="entry name" value="Cyclin"/>
</dbReference>
<dbReference type="GO" id="GO:0051301">
    <property type="term" value="P:cell division"/>
    <property type="evidence" value="ECO:0007669"/>
    <property type="project" value="UniProtKB-KW"/>
</dbReference>
<dbReference type="AlphaFoldDB" id="A0A9P4Q380"/>
<dbReference type="InterPro" id="IPR006671">
    <property type="entry name" value="Cyclin_N"/>
</dbReference>